<proteinExistence type="predicted"/>
<evidence type="ECO:0000313" key="2">
    <source>
        <dbReference type="Proteomes" id="UP000307380"/>
    </source>
</evidence>
<sequence length="166" mass="17993">MTAVEVTDAGRVQLTLEPDEARMLADLAEQIEQLVTEAVDDPAFDRLFPPAYRDDAAASAEFDRFERAGLAEGKAGAARTVMSGASGGDLAEGEPVRIELDDHEIWAWMTHLTDVRLVLAERLGIDADDGGFELDDEMATLVPLYDWLGWLQAALVDALESTTEGA</sequence>
<reference evidence="1 2" key="1">
    <citation type="submission" date="2019-04" db="EMBL/GenBank/DDBJ databases">
        <authorList>
            <person name="Jiang L."/>
        </authorList>
    </citation>
    <scope>NUCLEOTIDE SEQUENCE [LARGE SCALE GENOMIC DNA]</scope>
    <source>
        <strain evidence="1 2">YIM 131861</strain>
    </source>
</reference>
<dbReference type="RefSeq" id="WP_136424526.1">
    <property type="nucleotide sequence ID" value="NZ_SSSN01000007.1"/>
</dbReference>
<dbReference type="Pfam" id="PF09438">
    <property type="entry name" value="DUF2017"/>
    <property type="match status" value="1"/>
</dbReference>
<organism evidence="1 2">
    <name type="scientific">Orlajensenia flava</name>
    <dbReference type="NCBI Taxonomy" id="2565934"/>
    <lineage>
        <taxon>Bacteria</taxon>
        <taxon>Bacillati</taxon>
        <taxon>Actinomycetota</taxon>
        <taxon>Actinomycetes</taxon>
        <taxon>Micrococcales</taxon>
        <taxon>Microbacteriaceae</taxon>
        <taxon>Orlajensenia</taxon>
    </lineage>
</organism>
<protein>
    <submittedName>
        <fullName evidence="1">DUF2017 family protein</fullName>
    </submittedName>
</protein>
<keyword evidence="2" id="KW-1185">Reference proteome</keyword>
<accession>A0A4V3WTZ4</accession>
<name>A0A4V3WTZ4_9MICO</name>
<gene>
    <name evidence="1" type="ORF">E6C70_10615</name>
</gene>
<dbReference type="OrthoDB" id="3268479at2"/>
<dbReference type="AlphaFoldDB" id="A0A4V3WTZ4"/>
<evidence type="ECO:0000313" key="1">
    <source>
        <dbReference type="EMBL" id="THG33887.1"/>
    </source>
</evidence>
<dbReference type="InterPro" id="IPR018561">
    <property type="entry name" value="AosR"/>
</dbReference>
<comment type="caution">
    <text evidence="1">The sequence shown here is derived from an EMBL/GenBank/DDBJ whole genome shotgun (WGS) entry which is preliminary data.</text>
</comment>
<dbReference type="Proteomes" id="UP000307380">
    <property type="component" value="Unassembled WGS sequence"/>
</dbReference>
<dbReference type="EMBL" id="SSSN01000007">
    <property type="protein sequence ID" value="THG33887.1"/>
    <property type="molecule type" value="Genomic_DNA"/>
</dbReference>